<dbReference type="InterPro" id="IPR036134">
    <property type="entry name" value="Crypto/Photolyase_FAD-like_sf"/>
</dbReference>
<keyword evidence="8" id="KW-0274">FAD</keyword>
<dbReference type="SUPFAM" id="SSF48173">
    <property type="entry name" value="Cryptochrome/photolyase FAD-binding domain"/>
    <property type="match status" value="1"/>
</dbReference>
<comment type="cofactor">
    <cofactor evidence="2">
        <name>FAD</name>
        <dbReference type="ChEBI" id="CHEBI:57692"/>
    </cofactor>
</comment>
<dbReference type="AlphaFoldDB" id="A0A517P4T4"/>
<comment type="cofactor">
    <cofactor evidence="1">
        <name>(6R)-5,10-methylene-5,6,7,8-tetrahydrofolate</name>
        <dbReference type="ChEBI" id="CHEBI:15636"/>
    </cofactor>
</comment>
<keyword evidence="16" id="KW-1185">Reference proteome</keyword>
<evidence type="ECO:0000256" key="6">
    <source>
        <dbReference type="ARBA" id="ARBA00022630"/>
    </source>
</evidence>
<dbReference type="InterPro" id="IPR036155">
    <property type="entry name" value="Crypto/Photolyase_N_sf"/>
</dbReference>
<dbReference type="SUPFAM" id="SSF52425">
    <property type="entry name" value="Cryptochrome/photolyase, N-terminal domain"/>
    <property type="match status" value="1"/>
</dbReference>
<evidence type="ECO:0000256" key="12">
    <source>
        <dbReference type="ARBA" id="ARBA00031671"/>
    </source>
</evidence>
<dbReference type="InterPro" id="IPR014729">
    <property type="entry name" value="Rossmann-like_a/b/a_fold"/>
</dbReference>
<evidence type="ECO:0000256" key="8">
    <source>
        <dbReference type="ARBA" id="ARBA00022827"/>
    </source>
</evidence>
<evidence type="ECO:0000313" key="15">
    <source>
        <dbReference type="EMBL" id="QDT14371.1"/>
    </source>
</evidence>
<sequence length="465" mass="53297">MATQLIEPARVRKLTDAAPRPGDYVLYWMQASQRAEHNPALEYAARQANELKLPLLVGFGLTDDYPGANLRHYRFMLEGLAEVEASLARRGIGFTLRHDDPDRTALALAEDAAAVVVDRGYLRLQKQWRQTVAESLKGECAFTQVEGDVVVPVELASDKREYAARTIRPKILKHRDRFLVELKPTPLDRDAGGLSIPDGLDLSDVPALCDSLTLDRSVGPVSQFFEGGTTAAKTRLRSLLDGGFRNYSAHRNQPQTDDLSYLSMALHFGQISPVEAVLMTLERFPEGENTEDFLEEAIVRRELTHNYVHYTPRDYDSYSALPDWARTTLAEHSGDEREHVYTREELENAATHDDYWNAAMREMKHTGYMHNYMRMYWGKKILEWTNTPEYGNRITREINDKYFLDGRDPNSYANVNWVYGLHDRPWTERPVFGKTRYMNANGLRRKCDIDGYVEKVDRLVERAEG</sequence>
<evidence type="ECO:0000313" key="16">
    <source>
        <dbReference type="Proteomes" id="UP000318741"/>
    </source>
</evidence>
<evidence type="ECO:0000256" key="9">
    <source>
        <dbReference type="ARBA" id="ARBA00023125"/>
    </source>
</evidence>
<feature type="domain" description="Photolyase/cryptochrome alpha/beta" evidence="14">
    <location>
        <begin position="23"/>
        <end position="153"/>
    </location>
</feature>
<evidence type="ECO:0000259" key="14">
    <source>
        <dbReference type="PROSITE" id="PS51645"/>
    </source>
</evidence>
<reference evidence="15 16" key="1">
    <citation type="submission" date="2019-02" db="EMBL/GenBank/DDBJ databases">
        <title>Deep-cultivation of Planctomycetes and their phenomic and genomic characterization uncovers novel biology.</title>
        <authorList>
            <person name="Wiegand S."/>
            <person name="Jogler M."/>
            <person name="Boedeker C."/>
            <person name="Pinto D."/>
            <person name="Vollmers J."/>
            <person name="Rivas-Marin E."/>
            <person name="Kohn T."/>
            <person name="Peeters S.H."/>
            <person name="Heuer A."/>
            <person name="Rast P."/>
            <person name="Oberbeckmann S."/>
            <person name="Bunk B."/>
            <person name="Jeske O."/>
            <person name="Meyerdierks A."/>
            <person name="Storesund J.E."/>
            <person name="Kallscheuer N."/>
            <person name="Luecker S."/>
            <person name="Lage O.M."/>
            <person name="Pohl T."/>
            <person name="Merkel B.J."/>
            <person name="Hornburger P."/>
            <person name="Mueller R.-W."/>
            <person name="Bruemmer F."/>
            <person name="Labrenz M."/>
            <person name="Spormann A.M."/>
            <person name="Op den Camp H."/>
            <person name="Overmann J."/>
            <person name="Amann R."/>
            <person name="Jetten M.S.M."/>
            <person name="Mascher T."/>
            <person name="Medema M.H."/>
            <person name="Devos D.P."/>
            <person name="Kaster A.-K."/>
            <person name="Ovreas L."/>
            <person name="Rohde M."/>
            <person name="Galperin M.Y."/>
            <person name="Jogler C."/>
        </authorList>
    </citation>
    <scope>NUCLEOTIDE SEQUENCE [LARGE SCALE GENOMIC DNA]</scope>
    <source>
        <strain evidence="15 16">CA12</strain>
    </source>
</reference>
<keyword evidence="9" id="KW-0238">DNA-binding</keyword>
<dbReference type="FunFam" id="1.10.579.10:FF:000002">
    <property type="entry name" value="Deoxyribodipyrimidine photolyase"/>
    <property type="match status" value="1"/>
</dbReference>
<dbReference type="PANTHER" id="PTHR10211">
    <property type="entry name" value="DEOXYRIBODIPYRIMIDINE PHOTOLYASE"/>
    <property type="match status" value="1"/>
</dbReference>
<dbReference type="InterPro" id="IPR052219">
    <property type="entry name" value="Photolyase_Class-2"/>
</dbReference>
<dbReference type="OrthoDB" id="9772484at2"/>
<dbReference type="GO" id="GO:0000719">
    <property type="term" value="P:photoreactive repair"/>
    <property type="evidence" value="ECO:0007669"/>
    <property type="project" value="TreeGrafter"/>
</dbReference>
<organism evidence="15 16">
    <name type="scientific">Alienimonas californiensis</name>
    <dbReference type="NCBI Taxonomy" id="2527989"/>
    <lineage>
        <taxon>Bacteria</taxon>
        <taxon>Pseudomonadati</taxon>
        <taxon>Planctomycetota</taxon>
        <taxon>Planctomycetia</taxon>
        <taxon>Planctomycetales</taxon>
        <taxon>Planctomycetaceae</taxon>
        <taxon>Alienimonas</taxon>
    </lineage>
</organism>
<evidence type="ECO:0000256" key="3">
    <source>
        <dbReference type="ARBA" id="ARBA00006409"/>
    </source>
</evidence>
<dbReference type="GO" id="GO:0003677">
    <property type="term" value="F:DNA binding"/>
    <property type="evidence" value="ECO:0007669"/>
    <property type="project" value="UniProtKB-KW"/>
</dbReference>
<comment type="similarity">
    <text evidence="3">Belongs to the DNA photolyase class-2 family.</text>
</comment>
<dbReference type="Proteomes" id="UP000318741">
    <property type="component" value="Chromosome"/>
</dbReference>
<evidence type="ECO:0000256" key="13">
    <source>
        <dbReference type="ARBA" id="ARBA00033999"/>
    </source>
</evidence>
<dbReference type="RefSeq" id="WP_145357147.1">
    <property type="nucleotide sequence ID" value="NZ_CP036265.1"/>
</dbReference>
<keyword evidence="6" id="KW-0285">Flavoprotein</keyword>
<evidence type="ECO:0000256" key="5">
    <source>
        <dbReference type="ARBA" id="ARBA00014046"/>
    </source>
</evidence>
<protein>
    <recommendedName>
        <fullName evidence="5">Deoxyribodipyrimidine photo-lyase</fullName>
        <ecNumber evidence="4">4.1.99.3</ecNumber>
    </recommendedName>
    <alternativeName>
        <fullName evidence="12">DNA photolyase</fullName>
    </alternativeName>
</protein>
<evidence type="ECO:0000256" key="2">
    <source>
        <dbReference type="ARBA" id="ARBA00001974"/>
    </source>
</evidence>
<dbReference type="Pfam" id="PF00875">
    <property type="entry name" value="DNA_photolyase"/>
    <property type="match status" value="1"/>
</dbReference>
<dbReference type="PROSITE" id="PS51645">
    <property type="entry name" value="PHR_CRY_ALPHA_BETA"/>
    <property type="match status" value="1"/>
</dbReference>
<keyword evidence="7" id="KW-0227">DNA damage</keyword>
<evidence type="ECO:0000256" key="4">
    <source>
        <dbReference type="ARBA" id="ARBA00013149"/>
    </source>
</evidence>
<keyword evidence="11 15" id="KW-0456">Lyase</keyword>
<dbReference type="Gene3D" id="3.40.50.620">
    <property type="entry name" value="HUPs"/>
    <property type="match status" value="1"/>
</dbReference>
<dbReference type="KEGG" id="acaf:CA12_04440"/>
<gene>
    <name evidence="15" type="primary">phr</name>
    <name evidence="15" type="ORF">CA12_04440</name>
</gene>
<evidence type="ECO:0000256" key="1">
    <source>
        <dbReference type="ARBA" id="ARBA00001932"/>
    </source>
</evidence>
<name>A0A517P4T4_9PLAN</name>
<accession>A0A517P4T4</accession>
<keyword evidence="10" id="KW-0234">DNA repair</keyword>
<evidence type="ECO:0000256" key="7">
    <source>
        <dbReference type="ARBA" id="ARBA00022763"/>
    </source>
</evidence>
<dbReference type="EMBL" id="CP036265">
    <property type="protein sequence ID" value="QDT14371.1"/>
    <property type="molecule type" value="Genomic_DNA"/>
</dbReference>
<evidence type="ECO:0000256" key="10">
    <source>
        <dbReference type="ARBA" id="ARBA00023204"/>
    </source>
</evidence>
<dbReference type="PANTHER" id="PTHR10211:SF0">
    <property type="entry name" value="DEOXYRIBODIPYRIMIDINE PHOTO-LYASE"/>
    <property type="match status" value="1"/>
</dbReference>
<dbReference type="InterPro" id="IPR006050">
    <property type="entry name" value="DNA_photolyase_N"/>
</dbReference>
<comment type="catalytic activity">
    <reaction evidence="13">
        <text>cyclobutadipyrimidine (in DNA) = 2 pyrimidine residues (in DNA).</text>
        <dbReference type="EC" id="4.1.99.3"/>
    </reaction>
</comment>
<proteinExistence type="inferred from homology"/>
<dbReference type="GO" id="GO:0003904">
    <property type="term" value="F:deoxyribodipyrimidine photo-lyase activity"/>
    <property type="evidence" value="ECO:0007669"/>
    <property type="project" value="UniProtKB-EC"/>
</dbReference>
<dbReference type="Gene3D" id="1.25.40.80">
    <property type="match status" value="1"/>
</dbReference>
<dbReference type="Gene3D" id="1.10.579.10">
    <property type="entry name" value="DNA Cyclobutane Dipyrimidine Photolyase, subunit A, domain 3"/>
    <property type="match status" value="1"/>
</dbReference>
<evidence type="ECO:0000256" key="11">
    <source>
        <dbReference type="ARBA" id="ARBA00023239"/>
    </source>
</evidence>
<dbReference type="EC" id="4.1.99.3" evidence="4"/>